<dbReference type="GO" id="GO:0046872">
    <property type="term" value="F:metal ion binding"/>
    <property type="evidence" value="ECO:0007669"/>
    <property type="project" value="InterPro"/>
</dbReference>
<dbReference type="Gene3D" id="3.30.1490.20">
    <property type="entry name" value="ATP-grasp fold, A domain"/>
    <property type="match status" value="1"/>
</dbReference>
<dbReference type="Pfam" id="PF01071">
    <property type="entry name" value="GARS_A"/>
    <property type="match status" value="1"/>
</dbReference>
<keyword evidence="5 10" id="KW-0658">Purine biosynthesis</keyword>
<keyword evidence="6 11" id="KW-0067">ATP-binding</keyword>
<reference evidence="13 14" key="1">
    <citation type="submission" date="2017-04" db="EMBL/GenBank/DDBJ databases">
        <authorList>
            <person name="Afonso C.L."/>
            <person name="Miller P.J."/>
            <person name="Scott M.A."/>
            <person name="Spackman E."/>
            <person name="Goraichik I."/>
            <person name="Dimitrov K.M."/>
            <person name="Suarez D.L."/>
            <person name="Swayne D.E."/>
        </authorList>
    </citation>
    <scope>NUCLEOTIDE SEQUENCE [LARGE SCALE GENOMIC DNA]</scope>
    <source>
        <strain evidence="13 14">CGMCC 1.12708</strain>
    </source>
</reference>
<dbReference type="Pfam" id="PF02844">
    <property type="entry name" value="GARS_N"/>
    <property type="match status" value="1"/>
</dbReference>
<dbReference type="AlphaFoldDB" id="A0A1W2BR40"/>
<dbReference type="EC" id="6.3.4.13" evidence="2 10"/>
<feature type="domain" description="ATP-grasp" evidence="12">
    <location>
        <begin position="123"/>
        <end position="329"/>
    </location>
</feature>
<dbReference type="SUPFAM" id="SSF52440">
    <property type="entry name" value="PreATP-grasp domain"/>
    <property type="match status" value="1"/>
</dbReference>
<accession>A0A1W2BR40</accession>
<evidence type="ECO:0000256" key="11">
    <source>
        <dbReference type="PROSITE-ProRule" id="PRU00409"/>
    </source>
</evidence>
<keyword evidence="4 11" id="KW-0547">Nucleotide-binding</keyword>
<dbReference type="EMBL" id="FWXS01000007">
    <property type="protein sequence ID" value="SMC74998.1"/>
    <property type="molecule type" value="Genomic_DNA"/>
</dbReference>
<keyword evidence="14" id="KW-1185">Reference proteome</keyword>
<evidence type="ECO:0000259" key="12">
    <source>
        <dbReference type="PROSITE" id="PS50975"/>
    </source>
</evidence>
<evidence type="ECO:0000256" key="10">
    <source>
        <dbReference type="HAMAP-Rule" id="MF_00138"/>
    </source>
</evidence>
<protein>
    <recommendedName>
        <fullName evidence="2 10">Phosphoribosylamine--glycine ligase</fullName>
        <ecNumber evidence="2 10">6.3.4.13</ecNumber>
    </recommendedName>
    <alternativeName>
        <fullName evidence="10">GARS</fullName>
    </alternativeName>
    <alternativeName>
        <fullName evidence="8 10">Glycinamide ribonucleotide synthetase</fullName>
    </alternativeName>
    <alternativeName>
        <fullName evidence="9 10">Phosphoribosylglycinamide synthetase</fullName>
    </alternativeName>
</protein>
<organism evidence="13 14">
    <name type="scientific">Moheibacter sediminis</name>
    <dbReference type="NCBI Taxonomy" id="1434700"/>
    <lineage>
        <taxon>Bacteria</taxon>
        <taxon>Pseudomonadati</taxon>
        <taxon>Bacteroidota</taxon>
        <taxon>Flavobacteriia</taxon>
        <taxon>Flavobacteriales</taxon>
        <taxon>Weeksellaceae</taxon>
        <taxon>Moheibacter</taxon>
    </lineage>
</organism>
<dbReference type="InterPro" id="IPR011054">
    <property type="entry name" value="Rudment_hybrid_motif"/>
</dbReference>
<evidence type="ECO:0000256" key="4">
    <source>
        <dbReference type="ARBA" id="ARBA00022741"/>
    </source>
</evidence>
<dbReference type="SUPFAM" id="SSF56059">
    <property type="entry name" value="Glutathione synthetase ATP-binding domain-like"/>
    <property type="match status" value="1"/>
</dbReference>
<comment type="pathway">
    <text evidence="1 10">Purine metabolism; IMP biosynthesis via de novo pathway; N(1)-(5-phospho-D-ribosyl)glycinamide from 5-phospho-alpha-D-ribose 1-diphosphate: step 2/2.</text>
</comment>
<dbReference type="GO" id="GO:0004637">
    <property type="term" value="F:phosphoribosylamine-glycine ligase activity"/>
    <property type="evidence" value="ECO:0007669"/>
    <property type="project" value="UniProtKB-UniRule"/>
</dbReference>
<dbReference type="InterPro" id="IPR000115">
    <property type="entry name" value="PRibGlycinamide_synth"/>
</dbReference>
<evidence type="ECO:0000256" key="3">
    <source>
        <dbReference type="ARBA" id="ARBA00022598"/>
    </source>
</evidence>
<evidence type="ECO:0000256" key="9">
    <source>
        <dbReference type="ARBA" id="ARBA00042864"/>
    </source>
</evidence>
<comment type="similarity">
    <text evidence="7 10">Belongs to the GARS family.</text>
</comment>
<dbReference type="Gene3D" id="3.90.600.10">
    <property type="entry name" value="Phosphoribosylglycinamide synthetase, C-terminal domain"/>
    <property type="match status" value="1"/>
</dbReference>
<dbReference type="Gene3D" id="3.30.470.20">
    <property type="entry name" value="ATP-grasp fold, B domain"/>
    <property type="match status" value="1"/>
</dbReference>
<evidence type="ECO:0000313" key="14">
    <source>
        <dbReference type="Proteomes" id="UP000192393"/>
    </source>
</evidence>
<dbReference type="Pfam" id="PF02843">
    <property type="entry name" value="GARS_C"/>
    <property type="match status" value="1"/>
</dbReference>
<evidence type="ECO:0000256" key="8">
    <source>
        <dbReference type="ARBA" id="ARBA00042242"/>
    </source>
</evidence>
<dbReference type="HAMAP" id="MF_00138">
    <property type="entry name" value="GARS"/>
    <property type="match status" value="1"/>
</dbReference>
<evidence type="ECO:0000256" key="7">
    <source>
        <dbReference type="ARBA" id="ARBA00038345"/>
    </source>
</evidence>
<dbReference type="InterPro" id="IPR037123">
    <property type="entry name" value="PRibGlycinamide_synth_C_sf"/>
</dbReference>
<evidence type="ECO:0000256" key="5">
    <source>
        <dbReference type="ARBA" id="ARBA00022755"/>
    </source>
</evidence>
<dbReference type="OrthoDB" id="9807240at2"/>
<dbReference type="InterPro" id="IPR020562">
    <property type="entry name" value="PRibGlycinamide_synth_N"/>
</dbReference>
<dbReference type="NCBIfam" id="TIGR00877">
    <property type="entry name" value="purD"/>
    <property type="match status" value="1"/>
</dbReference>
<dbReference type="PANTHER" id="PTHR43472:SF1">
    <property type="entry name" value="PHOSPHORIBOSYLAMINE--GLYCINE LIGASE, CHLOROPLASTIC"/>
    <property type="match status" value="1"/>
</dbReference>
<dbReference type="InterPro" id="IPR016185">
    <property type="entry name" value="PreATP-grasp_dom_sf"/>
</dbReference>
<comment type="catalytic activity">
    <reaction evidence="10">
        <text>5-phospho-beta-D-ribosylamine + glycine + ATP = N(1)-(5-phospho-beta-D-ribosyl)glycinamide + ADP + phosphate + H(+)</text>
        <dbReference type="Rhea" id="RHEA:17453"/>
        <dbReference type="ChEBI" id="CHEBI:15378"/>
        <dbReference type="ChEBI" id="CHEBI:30616"/>
        <dbReference type="ChEBI" id="CHEBI:43474"/>
        <dbReference type="ChEBI" id="CHEBI:57305"/>
        <dbReference type="ChEBI" id="CHEBI:58681"/>
        <dbReference type="ChEBI" id="CHEBI:143788"/>
        <dbReference type="ChEBI" id="CHEBI:456216"/>
        <dbReference type="EC" id="6.3.4.13"/>
    </reaction>
</comment>
<dbReference type="FunFam" id="3.30.1490.20:FF:000006">
    <property type="entry name" value="phosphoribosylamine--glycine ligase, chloroplastic-like"/>
    <property type="match status" value="1"/>
</dbReference>
<dbReference type="SMART" id="SM01210">
    <property type="entry name" value="GARS_C"/>
    <property type="match status" value="1"/>
</dbReference>
<dbReference type="InterPro" id="IPR020561">
    <property type="entry name" value="PRibGlycinamid_synth_ATP-grasp"/>
</dbReference>
<dbReference type="SMART" id="SM01209">
    <property type="entry name" value="GARS_A"/>
    <property type="match status" value="1"/>
</dbReference>
<dbReference type="GO" id="GO:0005524">
    <property type="term" value="F:ATP binding"/>
    <property type="evidence" value="ECO:0007669"/>
    <property type="project" value="UniProtKB-UniRule"/>
</dbReference>
<dbReference type="InterPro" id="IPR011761">
    <property type="entry name" value="ATP-grasp"/>
</dbReference>
<evidence type="ECO:0000256" key="1">
    <source>
        <dbReference type="ARBA" id="ARBA00005174"/>
    </source>
</evidence>
<dbReference type="Gene3D" id="3.40.50.20">
    <property type="match status" value="1"/>
</dbReference>
<dbReference type="UniPathway" id="UPA00074">
    <property type="reaction ID" value="UER00125"/>
</dbReference>
<dbReference type="GO" id="GO:0006189">
    <property type="term" value="P:'de novo' IMP biosynthetic process"/>
    <property type="evidence" value="ECO:0007669"/>
    <property type="project" value="UniProtKB-UniRule"/>
</dbReference>
<dbReference type="InterPro" id="IPR013815">
    <property type="entry name" value="ATP_grasp_subdomain_1"/>
</dbReference>
<keyword evidence="3 10" id="KW-0436">Ligase</keyword>
<dbReference type="RefSeq" id="WP_084017725.1">
    <property type="nucleotide sequence ID" value="NZ_FWXS01000007.1"/>
</dbReference>
<name>A0A1W2BR40_9FLAO</name>
<evidence type="ECO:0000256" key="2">
    <source>
        <dbReference type="ARBA" id="ARBA00013255"/>
    </source>
</evidence>
<sequence>MDNQNNFEHKTLNLKRILIIGSGGREHAIGWKFSEDFKKKDETLELFFTPGNAGTAQIGTNVTLKSLEEIRDFSKNENIDLTFVGPEVELAEGVVDLFQEAGLEIFGPDKKAAQLEASKAFAKDFMAKHGVKTAAYKNFQGPMLAIEYLETQEFPIVVKASGLAAGKGVIICQDFEEAKAAVLDIMEDKSFGDAGAEVVIEEFLEGFEASILSVFNGKEIVPFVSAKDHKKIGEGETGLNTGGMGVIAPNPLFKNEHFQAFQTDILETTLKGLIADDLLFSGIIFFGLMITPKGVYLLEYNLRMGDPETQTTLPLLENDLYEIISKSNKGESFELNFSNQQACCVVMVSGGYPGNYEKGYEIRGLEKVDCPYFIAGAKESDERILTSGGRVINVVGLGNTMEEARKVAYENIKKIHFDYEYYRKDIGLI</sequence>
<dbReference type="InterPro" id="IPR020560">
    <property type="entry name" value="PRibGlycinamide_synth_C-dom"/>
</dbReference>
<dbReference type="STRING" id="1434700.SAMN06296427_10736"/>
<dbReference type="PANTHER" id="PTHR43472">
    <property type="entry name" value="PHOSPHORIBOSYLAMINE--GLYCINE LIGASE"/>
    <property type="match status" value="1"/>
</dbReference>
<dbReference type="GO" id="GO:0009113">
    <property type="term" value="P:purine nucleobase biosynthetic process"/>
    <property type="evidence" value="ECO:0007669"/>
    <property type="project" value="InterPro"/>
</dbReference>
<dbReference type="SUPFAM" id="SSF51246">
    <property type="entry name" value="Rudiment single hybrid motif"/>
    <property type="match status" value="1"/>
</dbReference>
<gene>
    <name evidence="10" type="primary">purD</name>
    <name evidence="13" type="ORF">SAMN06296427_10736</name>
</gene>
<evidence type="ECO:0000313" key="13">
    <source>
        <dbReference type="EMBL" id="SMC74998.1"/>
    </source>
</evidence>
<dbReference type="PROSITE" id="PS50975">
    <property type="entry name" value="ATP_GRASP"/>
    <property type="match status" value="1"/>
</dbReference>
<dbReference type="Proteomes" id="UP000192393">
    <property type="component" value="Unassembled WGS sequence"/>
</dbReference>
<proteinExistence type="inferred from homology"/>
<evidence type="ECO:0000256" key="6">
    <source>
        <dbReference type="ARBA" id="ARBA00022840"/>
    </source>
</evidence>